<organism evidence="12 13">
    <name type="scientific">Leucobacter denitrificans</name>
    <dbReference type="NCBI Taxonomy" id="683042"/>
    <lineage>
        <taxon>Bacteria</taxon>
        <taxon>Bacillati</taxon>
        <taxon>Actinomycetota</taxon>
        <taxon>Actinomycetes</taxon>
        <taxon>Micrococcales</taxon>
        <taxon>Microbacteriaceae</taxon>
        <taxon>Leucobacter</taxon>
    </lineage>
</organism>
<dbReference type="PROSITE" id="PS51462">
    <property type="entry name" value="NUDIX"/>
    <property type="match status" value="1"/>
</dbReference>
<evidence type="ECO:0000313" key="12">
    <source>
        <dbReference type="EMBL" id="QNN62890.1"/>
    </source>
</evidence>
<gene>
    <name evidence="12" type="primary">nudC</name>
    <name evidence="12" type="ORF">H9L06_00375</name>
</gene>
<dbReference type="Proteomes" id="UP000515934">
    <property type="component" value="Chromosome"/>
</dbReference>
<reference evidence="12 13" key="1">
    <citation type="submission" date="2020-08" db="EMBL/GenBank/DDBJ databases">
        <title>Genome sequence of Leucobacter denitrificans KACC 14055T.</title>
        <authorList>
            <person name="Hyun D.-W."/>
            <person name="Bae J.-W."/>
        </authorList>
    </citation>
    <scope>NUCLEOTIDE SEQUENCE [LARGE SCALE GENOMIC DNA]</scope>
    <source>
        <strain evidence="12 13">KACC 14055</strain>
    </source>
</reference>
<dbReference type="GO" id="GO:0005829">
    <property type="term" value="C:cytosol"/>
    <property type="evidence" value="ECO:0007669"/>
    <property type="project" value="TreeGrafter"/>
</dbReference>
<keyword evidence="7" id="KW-0460">Magnesium</keyword>
<dbReference type="InterPro" id="IPR000086">
    <property type="entry name" value="NUDIX_hydrolase_dom"/>
</dbReference>
<dbReference type="InterPro" id="IPR049734">
    <property type="entry name" value="NudC-like_C"/>
</dbReference>
<dbReference type="InterPro" id="IPR050241">
    <property type="entry name" value="NAD-cap_RNA_hydrolase_NudC"/>
</dbReference>
<evidence type="ECO:0000256" key="7">
    <source>
        <dbReference type="ARBA" id="ARBA00022842"/>
    </source>
</evidence>
<evidence type="ECO:0000256" key="2">
    <source>
        <dbReference type="ARBA" id="ARBA00001947"/>
    </source>
</evidence>
<proteinExistence type="inferred from homology"/>
<comment type="similarity">
    <text evidence="3">Belongs to the Nudix hydrolase family. NudC subfamily.</text>
</comment>
<dbReference type="SUPFAM" id="SSF55811">
    <property type="entry name" value="Nudix"/>
    <property type="match status" value="1"/>
</dbReference>
<dbReference type="PANTHER" id="PTHR42904">
    <property type="entry name" value="NUDIX HYDROLASE, NUDC SUBFAMILY"/>
    <property type="match status" value="1"/>
</dbReference>
<dbReference type="PRINTS" id="PR00502">
    <property type="entry name" value="NUDIXFAMILY"/>
</dbReference>
<evidence type="ECO:0000256" key="10">
    <source>
        <dbReference type="RuleBase" id="RU003476"/>
    </source>
</evidence>
<evidence type="ECO:0000256" key="5">
    <source>
        <dbReference type="ARBA" id="ARBA00022723"/>
    </source>
</evidence>
<dbReference type="GO" id="GO:0006742">
    <property type="term" value="P:NADP+ catabolic process"/>
    <property type="evidence" value="ECO:0007669"/>
    <property type="project" value="TreeGrafter"/>
</dbReference>
<dbReference type="Gene3D" id="3.90.79.20">
    <property type="match status" value="1"/>
</dbReference>
<dbReference type="GO" id="GO:0035529">
    <property type="term" value="F:NADH pyrophosphatase activity"/>
    <property type="evidence" value="ECO:0007669"/>
    <property type="project" value="TreeGrafter"/>
</dbReference>
<evidence type="ECO:0000256" key="3">
    <source>
        <dbReference type="ARBA" id="ARBA00009595"/>
    </source>
</evidence>
<dbReference type="AlphaFoldDB" id="A0A7G9S4W5"/>
<evidence type="ECO:0000256" key="9">
    <source>
        <dbReference type="ARBA" id="ARBA00023679"/>
    </source>
</evidence>
<dbReference type="EC" id="3.6.1.22" evidence="4"/>
<evidence type="ECO:0000256" key="8">
    <source>
        <dbReference type="ARBA" id="ARBA00023027"/>
    </source>
</evidence>
<dbReference type="PANTHER" id="PTHR42904:SF6">
    <property type="entry name" value="NAD-CAPPED RNA HYDROLASE NUDT12"/>
    <property type="match status" value="1"/>
</dbReference>
<feature type="domain" description="Nudix hydrolase" evidence="11">
    <location>
        <begin position="159"/>
        <end position="290"/>
    </location>
</feature>
<dbReference type="PROSITE" id="PS00893">
    <property type="entry name" value="NUDIX_BOX"/>
    <property type="match status" value="1"/>
</dbReference>
<dbReference type="RefSeq" id="WP_187555360.1">
    <property type="nucleotide sequence ID" value="NZ_CP060716.1"/>
</dbReference>
<dbReference type="InterPro" id="IPR020084">
    <property type="entry name" value="NUDIX_hydrolase_CS"/>
</dbReference>
<keyword evidence="13" id="KW-1185">Reference proteome</keyword>
<dbReference type="Pfam" id="PF00293">
    <property type="entry name" value="NUDIX"/>
    <property type="match status" value="1"/>
</dbReference>
<comment type="cofactor">
    <cofactor evidence="2">
        <name>Zn(2+)</name>
        <dbReference type="ChEBI" id="CHEBI:29105"/>
    </cofactor>
</comment>
<dbReference type="Gene3D" id="3.90.79.10">
    <property type="entry name" value="Nucleoside Triphosphate Pyrophosphohydrolase"/>
    <property type="match status" value="1"/>
</dbReference>
<evidence type="ECO:0000256" key="4">
    <source>
        <dbReference type="ARBA" id="ARBA00012381"/>
    </source>
</evidence>
<dbReference type="KEGG" id="ldn:H9L06_00375"/>
<evidence type="ECO:0000313" key="13">
    <source>
        <dbReference type="Proteomes" id="UP000515934"/>
    </source>
</evidence>
<evidence type="ECO:0000259" key="11">
    <source>
        <dbReference type="PROSITE" id="PS51462"/>
    </source>
</evidence>
<protein>
    <recommendedName>
        <fullName evidence="4">NAD(+) diphosphatase</fullName>
        <ecNumber evidence="4">3.6.1.22</ecNumber>
    </recommendedName>
</protein>
<dbReference type="EMBL" id="CP060716">
    <property type="protein sequence ID" value="QNN62890.1"/>
    <property type="molecule type" value="Genomic_DNA"/>
</dbReference>
<sequence>MGAEQIPLAGSWIDRDVATRSSEAALEAAWNEPDARVLRIFGVNVPIMRGELSPRLELLPTAGFFAEASHRIYLGRKDGTPIFAVAIGDETQGGVTSEWIHPFEVSLELSPAERELVVIASALARWHESALWSARDGELTEWADGGWSRRDSRGGELFPRMDPAVIVLIEHEGKVLLGSNTLWESGRFSLLAGFVEAGESLEQAVAREIFEEAGVRLGKTRYMGSQPWPFPRSLMLGFRAQLAEGQDPDALVPDTQEISELRWFSREELADPPVGIRLPTKLSISGWLIADWVSEGDR</sequence>
<comment type="cofactor">
    <cofactor evidence="1">
        <name>Mg(2+)</name>
        <dbReference type="ChEBI" id="CHEBI:18420"/>
    </cofactor>
</comment>
<dbReference type="CDD" id="cd03429">
    <property type="entry name" value="NUDIX_NADH_pyrophosphatase_Nudt13"/>
    <property type="match status" value="1"/>
</dbReference>
<dbReference type="NCBIfam" id="NF001299">
    <property type="entry name" value="PRK00241.1"/>
    <property type="match status" value="1"/>
</dbReference>
<comment type="catalytic activity">
    <reaction evidence="9">
        <text>a 5'-end NAD(+)-phospho-ribonucleoside in mRNA + H2O = a 5'-end phospho-adenosine-phospho-ribonucleoside in mRNA + beta-nicotinamide D-ribonucleotide + 2 H(+)</text>
        <dbReference type="Rhea" id="RHEA:60876"/>
        <dbReference type="Rhea" id="RHEA-COMP:15698"/>
        <dbReference type="Rhea" id="RHEA-COMP:15719"/>
        <dbReference type="ChEBI" id="CHEBI:14649"/>
        <dbReference type="ChEBI" id="CHEBI:15377"/>
        <dbReference type="ChEBI" id="CHEBI:15378"/>
        <dbReference type="ChEBI" id="CHEBI:144029"/>
        <dbReference type="ChEBI" id="CHEBI:144051"/>
    </reaction>
    <physiologicalReaction direction="left-to-right" evidence="9">
        <dbReference type="Rhea" id="RHEA:60877"/>
    </physiologicalReaction>
</comment>
<keyword evidence="5" id="KW-0479">Metal-binding</keyword>
<evidence type="ECO:0000256" key="6">
    <source>
        <dbReference type="ARBA" id="ARBA00022801"/>
    </source>
</evidence>
<keyword evidence="6 10" id="KW-0378">Hydrolase</keyword>
<keyword evidence="8" id="KW-0520">NAD</keyword>
<dbReference type="GO" id="GO:0046872">
    <property type="term" value="F:metal ion binding"/>
    <property type="evidence" value="ECO:0007669"/>
    <property type="project" value="UniProtKB-KW"/>
</dbReference>
<evidence type="ECO:0000256" key="1">
    <source>
        <dbReference type="ARBA" id="ARBA00001946"/>
    </source>
</evidence>
<name>A0A7G9S4W5_9MICO</name>
<dbReference type="InterPro" id="IPR015797">
    <property type="entry name" value="NUDIX_hydrolase-like_dom_sf"/>
</dbReference>
<dbReference type="InterPro" id="IPR020476">
    <property type="entry name" value="Nudix_hydrolase"/>
</dbReference>
<accession>A0A7G9S4W5</accession>
<dbReference type="GO" id="GO:0019677">
    <property type="term" value="P:NAD+ catabolic process"/>
    <property type="evidence" value="ECO:0007669"/>
    <property type="project" value="TreeGrafter"/>
</dbReference>